<keyword evidence="5" id="KW-0808">Transferase</keyword>
<dbReference type="Pfam" id="PF13426">
    <property type="entry name" value="PAS_9"/>
    <property type="match status" value="1"/>
</dbReference>
<dbReference type="Pfam" id="PF00072">
    <property type="entry name" value="Response_reg"/>
    <property type="match status" value="1"/>
</dbReference>
<evidence type="ECO:0000256" key="7">
    <source>
        <dbReference type="ARBA" id="ARBA00022777"/>
    </source>
</evidence>
<evidence type="ECO:0000256" key="4">
    <source>
        <dbReference type="ARBA" id="ARBA00022553"/>
    </source>
</evidence>
<feature type="coiled-coil region" evidence="13">
    <location>
        <begin position="575"/>
        <end position="602"/>
    </location>
</feature>
<feature type="domain" description="Histidine kinase" evidence="15">
    <location>
        <begin position="602"/>
        <end position="823"/>
    </location>
</feature>
<dbReference type="Pfam" id="PF00989">
    <property type="entry name" value="PAS"/>
    <property type="match status" value="1"/>
</dbReference>
<feature type="compositionally biased region" description="Basic and acidic residues" evidence="14">
    <location>
        <begin position="1"/>
        <end position="12"/>
    </location>
</feature>
<keyword evidence="8" id="KW-0067">ATP-binding</keyword>
<dbReference type="PANTHER" id="PTHR45339">
    <property type="entry name" value="HYBRID SIGNAL TRANSDUCTION HISTIDINE KINASE J"/>
    <property type="match status" value="1"/>
</dbReference>
<protein>
    <recommendedName>
        <fullName evidence="3">histidine kinase</fullName>
        <ecNumber evidence="3">2.7.13.3</ecNumber>
    </recommendedName>
</protein>
<dbReference type="Pfam" id="PF00512">
    <property type="entry name" value="HisKA"/>
    <property type="match status" value="1"/>
</dbReference>
<evidence type="ECO:0000313" key="19">
    <source>
        <dbReference type="EMBL" id="SKA94685.1"/>
    </source>
</evidence>
<dbReference type="InterPro" id="IPR013656">
    <property type="entry name" value="PAS_4"/>
</dbReference>
<dbReference type="STRING" id="1121449.SAMN02745704_02604"/>
<dbReference type="OrthoDB" id="9796457at2"/>
<dbReference type="Proteomes" id="UP000190027">
    <property type="component" value="Unassembled WGS sequence"/>
</dbReference>
<dbReference type="SMART" id="SM00388">
    <property type="entry name" value="HisKA"/>
    <property type="match status" value="1"/>
</dbReference>
<dbReference type="FunFam" id="1.10.287.130:FF:000038">
    <property type="entry name" value="Sensory transduction histidine kinase"/>
    <property type="match status" value="1"/>
</dbReference>
<dbReference type="Gene3D" id="3.30.565.10">
    <property type="entry name" value="Histidine kinase-like ATPase, C-terminal domain"/>
    <property type="match status" value="1"/>
</dbReference>
<keyword evidence="11" id="KW-0131">Cell cycle</keyword>
<dbReference type="NCBIfam" id="TIGR00229">
    <property type="entry name" value="sensory_box"/>
    <property type="match status" value="4"/>
</dbReference>
<evidence type="ECO:0000256" key="2">
    <source>
        <dbReference type="ARBA" id="ARBA00004370"/>
    </source>
</evidence>
<evidence type="ECO:0000256" key="13">
    <source>
        <dbReference type="SAM" id="Coils"/>
    </source>
</evidence>
<dbReference type="InterPro" id="IPR035965">
    <property type="entry name" value="PAS-like_dom_sf"/>
</dbReference>
<feature type="domain" description="PAC" evidence="18">
    <location>
        <begin position="413"/>
        <end position="465"/>
    </location>
</feature>
<dbReference type="Pfam" id="PF13188">
    <property type="entry name" value="PAS_8"/>
    <property type="match status" value="1"/>
</dbReference>
<dbReference type="InterPro" id="IPR001789">
    <property type="entry name" value="Sig_transdc_resp-reg_receiver"/>
</dbReference>
<keyword evidence="10" id="KW-0472">Membrane</keyword>
<evidence type="ECO:0000256" key="3">
    <source>
        <dbReference type="ARBA" id="ARBA00012438"/>
    </source>
</evidence>
<evidence type="ECO:0000313" key="20">
    <source>
        <dbReference type="Proteomes" id="UP000190027"/>
    </source>
</evidence>
<dbReference type="InterPro" id="IPR011006">
    <property type="entry name" value="CheY-like_superfamily"/>
</dbReference>
<dbReference type="GO" id="GO:0005524">
    <property type="term" value="F:ATP binding"/>
    <property type="evidence" value="ECO:0007669"/>
    <property type="project" value="UniProtKB-KW"/>
</dbReference>
<sequence>MKKGNQDSREQSNEPAVNWRQELEGLLSDVDPSTAGAVRDLFERHAESRAESSGIPSLESDGRDIYSTFFSLAGDSILLHTLEGCIMDANKMACARLGYSRDQLRDRSFHDVLSKGAGTRLETALARVESRGRYSFETTFLSKSGAQLPVEVSARIVNHGDQDMVLSIARDISARKVAEEIVLEQKVFLSQIIRNLPVGLFVKKVRNEMRYTLWNRMMEEMTGIPRERAIGKCDRDIFGTELQRWRGDSDHIVVDKHETVELCMRNLDAEGEEIIYQVVKVPIMDAEGNTDSVLGIVEDITDRVRADAEIRRAHDDLERRVEQRTAELLGVNERLGIAEEKFRSIFENSILGIFRTDLEGRLLVCNPALAQMFGYENTVDIIQASEDNPEAMHRDRMVRRDKLEALLRGEHLEPFEHTYTRKDGSSFVGRTHVRLLRDRRDNFPYLEGFVEDISESREAQERLQRSERDYRTLYEQASEAIFLLSTDGRILDANSMATEILGYSLEEFLGMAPQAMITRDHQRIWEQLQDIHQGNMVRLEVNMRTGGGREITADLSARLLEEGRVLVMLRDNTERTAMEAALRTAKEEAEQASQAKSEFLANMSHEIRTPLGGIIGMTDMVLGGELKAQEAEYIKGIKEASRSLLEIINDILDFSKIEARKMEILAQPFQLRERLEIVAGTFRLSAMEKDLDLQVQCPSELEETYVGDACRLGQVLSNLVSNAVKFTDEGTVVMGVELVERRAHSSVLHFSVTDTGIGIPEADLDRLFDVFSQLEPSLNKRHRGTGLGLAISKRLVEMMGGEIRVTSRVGQGSRFSFDLELPHAEGDAREDSPGEDAVTESSRRVLLAEDNELNQEFLTFFLEDAGHTVRVAGNGKEVLQALSEERFDIVLMDIQMPEMDGMEATARIRRGESAAPSDIPIVALTAYAMKGDRERMLEAGMNDYLSKPVDMEALYRIIEELVPEPEA</sequence>
<dbReference type="EC" id="2.7.13.3" evidence="3"/>
<feature type="domain" description="PAC" evidence="18">
    <location>
        <begin position="134"/>
        <end position="184"/>
    </location>
</feature>
<evidence type="ECO:0000256" key="8">
    <source>
        <dbReference type="ARBA" id="ARBA00022840"/>
    </source>
</evidence>
<dbReference type="InterPro" id="IPR036097">
    <property type="entry name" value="HisK_dim/P_sf"/>
</dbReference>
<feature type="domain" description="PAS" evidence="17">
    <location>
        <begin position="338"/>
        <end position="376"/>
    </location>
</feature>
<dbReference type="GO" id="GO:0006355">
    <property type="term" value="P:regulation of DNA-templated transcription"/>
    <property type="evidence" value="ECO:0007669"/>
    <property type="project" value="InterPro"/>
</dbReference>
<evidence type="ECO:0000256" key="1">
    <source>
        <dbReference type="ARBA" id="ARBA00000085"/>
    </source>
</evidence>
<dbReference type="SMART" id="SM00091">
    <property type="entry name" value="PAS"/>
    <property type="match status" value="4"/>
</dbReference>
<evidence type="ECO:0000259" key="15">
    <source>
        <dbReference type="PROSITE" id="PS50109"/>
    </source>
</evidence>
<dbReference type="CDD" id="cd16922">
    <property type="entry name" value="HATPase_EvgS-ArcB-TorS-like"/>
    <property type="match status" value="1"/>
</dbReference>
<dbReference type="PANTHER" id="PTHR45339:SF1">
    <property type="entry name" value="HYBRID SIGNAL TRANSDUCTION HISTIDINE KINASE J"/>
    <property type="match status" value="1"/>
</dbReference>
<evidence type="ECO:0000256" key="5">
    <source>
        <dbReference type="ARBA" id="ARBA00022679"/>
    </source>
</evidence>
<dbReference type="InterPro" id="IPR001610">
    <property type="entry name" value="PAC"/>
</dbReference>
<dbReference type="InterPro" id="IPR003594">
    <property type="entry name" value="HATPase_dom"/>
</dbReference>
<dbReference type="SUPFAM" id="SSF55874">
    <property type="entry name" value="ATPase domain of HSP90 chaperone/DNA topoisomerase II/histidine kinase"/>
    <property type="match status" value="1"/>
</dbReference>
<evidence type="ECO:0000256" key="6">
    <source>
        <dbReference type="ARBA" id="ARBA00022741"/>
    </source>
</evidence>
<dbReference type="Gene3D" id="1.10.287.130">
    <property type="match status" value="1"/>
</dbReference>
<dbReference type="SUPFAM" id="SSF47384">
    <property type="entry name" value="Homodimeric domain of signal transducing histidine kinase"/>
    <property type="match status" value="1"/>
</dbReference>
<feature type="domain" description="PAC" evidence="18">
    <location>
        <begin position="258"/>
        <end position="312"/>
    </location>
</feature>
<dbReference type="InterPro" id="IPR000700">
    <property type="entry name" value="PAS-assoc_C"/>
</dbReference>
<dbReference type="InterPro" id="IPR000014">
    <property type="entry name" value="PAS"/>
</dbReference>
<dbReference type="SMART" id="SM00086">
    <property type="entry name" value="PAC"/>
    <property type="match status" value="4"/>
</dbReference>
<dbReference type="PRINTS" id="PR00344">
    <property type="entry name" value="BCTRLSENSOR"/>
</dbReference>
<evidence type="ECO:0000259" key="18">
    <source>
        <dbReference type="PROSITE" id="PS50113"/>
    </source>
</evidence>
<dbReference type="CDD" id="cd17546">
    <property type="entry name" value="REC_hyHK_CKI1_RcsC-like"/>
    <property type="match status" value="1"/>
</dbReference>
<dbReference type="PROSITE" id="PS50113">
    <property type="entry name" value="PAC"/>
    <property type="match status" value="3"/>
</dbReference>
<dbReference type="InterPro" id="IPR003661">
    <property type="entry name" value="HisK_dim/P_dom"/>
</dbReference>
<comment type="catalytic activity">
    <reaction evidence="1">
        <text>ATP + protein L-histidine = ADP + protein N-phospho-L-histidine.</text>
        <dbReference type="EC" id="2.7.13.3"/>
    </reaction>
</comment>
<accession>A0A1T4Y093</accession>
<evidence type="ECO:0000256" key="10">
    <source>
        <dbReference type="ARBA" id="ARBA00023136"/>
    </source>
</evidence>
<feature type="region of interest" description="Disordered" evidence="14">
    <location>
        <begin position="1"/>
        <end position="20"/>
    </location>
</feature>
<dbReference type="PROSITE" id="PS50109">
    <property type="entry name" value="HIS_KIN"/>
    <property type="match status" value="1"/>
</dbReference>
<keyword evidence="6" id="KW-0547">Nucleotide-binding</keyword>
<dbReference type="Gene3D" id="3.30.450.20">
    <property type="entry name" value="PAS domain"/>
    <property type="match status" value="4"/>
</dbReference>
<evidence type="ECO:0000256" key="14">
    <source>
        <dbReference type="SAM" id="MobiDB-lite"/>
    </source>
</evidence>
<evidence type="ECO:0000259" key="16">
    <source>
        <dbReference type="PROSITE" id="PS50110"/>
    </source>
</evidence>
<dbReference type="GO" id="GO:0016020">
    <property type="term" value="C:membrane"/>
    <property type="evidence" value="ECO:0007669"/>
    <property type="project" value="UniProtKB-SubCell"/>
</dbReference>
<feature type="domain" description="PAS" evidence="17">
    <location>
        <begin position="466"/>
        <end position="535"/>
    </location>
</feature>
<dbReference type="PROSITE" id="PS50112">
    <property type="entry name" value="PAS"/>
    <property type="match status" value="3"/>
</dbReference>
<feature type="modified residue" description="4-aspartylphosphate" evidence="12">
    <location>
        <position position="893"/>
    </location>
</feature>
<dbReference type="SMART" id="SM00387">
    <property type="entry name" value="HATPase_c"/>
    <property type="match status" value="1"/>
</dbReference>
<dbReference type="Pfam" id="PF08448">
    <property type="entry name" value="PAS_4"/>
    <property type="match status" value="1"/>
</dbReference>
<keyword evidence="9" id="KW-0902">Two-component regulatory system</keyword>
<dbReference type="EMBL" id="FUYC01000021">
    <property type="protein sequence ID" value="SKA94685.1"/>
    <property type="molecule type" value="Genomic_DNA"/>
</dbReference>
<feature type="domain" description="PAS" evidence="17">
    <location>
        <begin position="185"/>
        <end position="232"/>
    </location>
</feature>
<dbReference type="SMART" id="SM00448">
    <property type="entry name" value="REC"/>
    <property type="match status" value="1"/>
</dbReference>
<evidence type="ECO:0000259" key="17">
    <source>
        <dbReference type="PROSITE" id="PS50112"/>
    </source>
</evidence>
<proteinExistence type="predicted"/>
<dbReference type="SUPFAM" id="SSF52172">
    <property type="entry name" value="CheY-like"/>
    <property type="match status" value="1"/>
</dbReference>
<dbReference type="SUPFAM" id="SSF55785">
    <property type="entry name" value="PYP-like sensor domain (PAS domain)"/>
    <property type="match status" value="4"/>
</dbReference>
<dbReference type="FunFam" id="3.30.565.10:FF:000010">
    <property type="entry name" value="Sensor histidine kinase RcsC"/>
    <property type="match status" value="1"/>
</dbReference>
<dbReference type="CDD" id="cd00082">
    <property type="entry name" value="HisKA"/>
    <property type="match status" value="1"/>
</dbReference>
<comment type="subcellular location">
    <subcellularLocation>
        <location evidence="2">Membrane</location>
    </subcellularLocation>
</comment>
<dbReference type="InterPro" id="IPR013767">
    <property type="entry name" value="PAS_fold"/>
</dbReference>
<keyword evidence="13" id="KW-0175">Coiled coil</keyword>
<dbReference type="CDD" id="cd00130">
    <property type="entry name" value="PAS"/>
    <property type="match status" value="4"/>
</dbReference>
<evidence type="ECO:0000256" key="11">
    <source>
        <dbReference type="ARBA" id="ARBA00023306"/>
    </source>
</evidence>
<dbReference type="InterPro" id="IPR036890">
    <property type="entry name" value="HATPase_C_sf"/>
</dbReference>
<keyword evidence="7" id="KW-0418">Kinase</keyword>
<gene>
    <name evidence="19" type="ORF">SAMN02745704_02604</name>
</gene>
<dbReference type="PROSITE" id="PS50110">
    <property type="entry name" value="RESPONSE_REGULATORY"/>
    <property type="match status" value="1"/>
</dbReference>
<evidence type="ECO:0000256" key="12">
    <source>
        <dbReference type="PROSITE-ProRule" id="PRU00169"/>
    </source>
</evidence>
<feature type="domain" description="Response regulatory" evidence="16">
    <location>
        <begin position="844"/>
        <end position="962"/>
    </location>
</feature>
<organism evidence="19 20">
    <name type="scientific">Paucidesulfovibrio gracilis DSM 16080</name>
    <dbReference type="NCBI Taxonomy" id="1121449"/>
    <lineage>
        <taxon>Bacteria</taxon>
        <taxon>Pseudomonadati</taxon>
        <taxon>Thermodesulfobacteriota</taxon>
        <taxon>Desulfovibrionia</taxon>
        <taxon>Desulfovibrionales</taxon>
        <taxon>Desulfovibrionaceae</taxon>
        <taxon>Paucidesulfovibrio</taxon>
    </lineage>
</organism>
<dbReference type="RefSeq" id="WP_078718145.1">
    <property type="nucleotide sequence ID" value="NZ_FUYC01000021.1"/>
</dbReference>
<evidence type="ECO:0000256" key="9">
    <source>
        <dbReference type="ARBA" id="ARBA00023012"/>
    </source>
</evidence>
<dbReference type="Pfam" id="PF02518">
    <property type="entry name" value="HATPase_c"/>
    <property type="match status" value="1"/>
</dbReference>
<dbReference type="AlphaFoldDB" id="A0A1T4Y093"/>
<dbReference type="GO" id="GO:0000155">
    <property type="term" value="F:phosphorelay sensor kinase activity"/>
    <property type="evidence" value="ECO:0007669"/>
    <property type="project" value="InterPro"/>
</dbReference>
<dbReference type="InterPro" id="IPR005467">
    <property type="entry name" value="His_kinase_dom"/>
</dbReference>
<keyword evidence="4 12" id="KW-0597">Phosphoprotein</keyword>
<dbReference type="Gene3D" id="3.40.50.2300">
    <property type="match status" value="1"/>
</dbReference>
<reference evidence="19 20" key="1">
    <citation type="submission" date="2017-02" db="EMBL/GenBank/DDBJ databases">
        <authorList>
            <person name="Peterson S.W."/>
        </authorList>
    </citation>
    <scope>NUCLEOTIDE SEQUENCE [LARGE SCALE GENOMIC DNA]</scope>
    <source>
        <strain evidence="19 20">DSM 16080</strain>
    </source>
</reference>
<name>A0A1T4Y093_9BACT</name>
<keyword evidence="20" id="KW-1185">Reference proteome</keyword>
<dbReference type="InterPro" id="IPR004358">
    <property type="entry name" value="Sig_transdc_His_kin-like_C"/>
</dbReference>